<evidence type="ECO:0000256" key="1">
    <source>
        <dbReference type="ARBA" id="ARBA00006964"/>
    </source>
</evidence>
<dbReference type="InterPro" id="IPR036069">
    <property type="entry name" value="DUF34/NIF3_sf"/>
</dbReference>
<dbReference type="GO" id="GO:0005737">
    <property type="term" value="C:cytoplasm"/>
    <property type="evidence" value="ECO:0007669"/>
    <property type="project" value="TreeGrafter"/>
</dbReference>
<dbReference type="Proteomes" id="UP000184233">
    <property type="component" value="Unassembled WGS sequence"/>
</dbReference>
<feature type="binding site" evidence="5">
    <location>
        <position position="222"/>
    </location>
    <ligand>
        <name>a divalent metal cation</name>
        <dbReference type="ChEBI" id="CHEBI:60240"/>
        <label>1</label>
    </ligand>
</feature>
<dbReference type="InterPro" id="IPR002678">
    <property type="entry name" value="DUF34/NIF3"/>
</dbReference>
<protein>
    <recommendedName>
        <fullName evidence="3">GTP cyclohydrolase 1 type 2 homolog</fullName>
    </recommendedName>
</protein>
<evidence type="ECO:0000256" key="2">
    <source>
        <dbReference type="ARBA" id="ARBA00011643"/>
    </source>
</evidence>
<dbReference type="PANTHER" id="PTHR13799:SF14">
    <property type="entry name" value="GTP CYCLOHYDROLASE 1 TYPE 2 HOMOLOG"/>
    <property type="match status" value="1"/>
</dbReference>
<gene>
    <name evidence="6" type="ORF">BGO89_11010</name>
</gene>
<accession>A0A1M3KX41</accession>
<dbReference type="SUPFAM" id="SSF102705">
    <property type="entry name" value="NIF3 (NGG1p interacting factor 3)-like"/>
    <property type="match status" value="1"/>
</dbReference>
<feature type="binding site" evidence="5">
    <location>
        <position position="103"/>
    </location>
    <ligand>
        <name>a divalent metal cation</name>
        <dbReference type="ChEBI" id="CHEBI:60240"/>
        <label>1</label>
    </ligand>
</feature>
<evidence type="ECO:0000256" key="4">
    <source>
        <dbReference type="ARBA" id="ARBA00022723"/>
    </source>
</evidence>
<dbReference type="AlphaFoldDB" id="A0A1M3KX41"/>
<comment type="similarity">
    <text evidence="1">Belongs to the GTP cyclohydrolase I type 2/NIF3 family.</text>
</comment>
<dbReference type="PANTHER" id="PTHR13799">
    <property type="entry name" value="NGG1 INTERACTING FACTOR 3"/>
    <property type="match status" value="1"/>
</dbReference>
<dbReference type="NCBIfam" id="TIGR00486">
    <property type="entry name" value="YbgI_SA1388"/>
    <property type="match status" value="1"/>
</dbReference>
<dbReference type="STRING" id="1895771.BGO89_11010"/>
<evidence type="ECO:0000256" key="5">
    <source>
        <dbReference type="PIRSR" id="PIRSR602678-1"/>
    </source>
</evidence>
<sequence length="274" mass="29366">MQLREFQRIVDTLFKPNAAMRGDNIGLHVSSRRDTARKVLVCLEVTDAVLAEAITLDCDAILAFHPLIYTPLLRLDRNDRVGRLACSLIENDIALLCVHTAFDAFPRGTNHVLANRLGLHPLRPLQPSPVGEGFGMGLLAAAPDGMTFDMLMERTTAVCGSPVRYIPPTTDIVTSVALVGGSGASFMDDAIASGADVFITADVKYHGFHAADGVIGLIDPGHFEMERFVPAGMIQALGLEYGMAAELVESRVVTNPVRYAAPAAAPPYVHSSLS</sequence>
<dbReference type="EMBL" id="MKVH01000024">
    <property type="protein sequence ID" value="OJX57031.1"/>
    <property type="molecule type" value="Genomic_DNA"/>
</dbReference>
<dbReference type="FunFam" id="3.40.1390.30:FF:000001">
    <property type="entry name" value="GTP cyclohydrolase 1 type 2"/>
    <property type="match status" value="1"/>
</dbReference>
<dbReference type="GO" id="GO:0046872">
    <property type="term" value="F:metal ion binding"/>
    <property type="evidence" value="ECO:0007669"/>
    <property type="project" value="UniProtKB-KW"/>
</dbReference>
<evidence type="ECO:0000313" key="7">
    <source>
        <dbReference type="Proteomes" id="UP000184233"/>
    </source>
</evidence>
<feature type="binding site" evidence="5">
    <location>
        <position position="226"/>
    </location>
    <ligand>
        <name>a divalent metal cation</name>
        <dbReference type="ChEBI" id="CHEBI:60240"/>
        <label>1</label>
    </ligand>
</feature>
<evidence type="ECO:0000313" key="6">
    <source>
        <dbReference type="EMBL" id="OJX57031.1"/>
    </source>
</evidence>
<comment type="caution">
    <text evidence="6">The sequence shown here is derived from an EMBL/GenBank/DDBJ whole genome shotgun (WGS) entry which is preliminary data.</text>
</comment>
<keyword evidence="4 5" id="KW-0479">Metal-binding</keyword>
<dbReference type="Pfam" id="PF01784">
    <property type="entry name" value="DUF34_NIF3"/>
    <property type="match status" value="1"/>
</dbReference>
<evidence type="ECO:0000256" key="3">
    <source>
        <dbReference type="ARBA" id="ARBA00022112"/>
    </source>
</evidence>
<proteinExistence type="inferred from homology"/>
<organism evidence="6 7">
    <name type="scientific">Candidatus Kapaibacterium thiocyanatum</name>
    <dbReference type="NCBI Taxonomy" id="1895771"/>
    <lineage>
        <taxon>Bacteria</taxon>
        <taxon>Pseudomonadati</taxon>
        <taxon>Candidatus Kapaibacteriota</taxon>
        <taxon>Candidatus Kapaibacteriia</taxon>
        <taxon>Candidatus Kapaibacteriales</taxon>
        <taxon>Candidatus Kapaibacteriaceae</taxon>
        <taxon>Candidatus Kapaibacterium</taxon>
    </lineage>
</organism>
<name>A0A1M3KX41_9BACT</name>
<feature type="binding site" evidence="5">
    <location>
        <position position="65"/>
    </location>
    <ligand>
        <name>a divalent metal cation</name>
        <dbReference type="ChEBI" id="CHEBI:60240"/>
        <label>1</label>
    </ligand>
</feature>
<reference evidence="6 7" key="1">
    <citation type="submission" date="2016-09" db="EMBL/GenBank/DDBJ databases">
        <title>Genome-resolved meta-omics ties microbial dynamics to process performance in biotechnology for thiocyanate degradation.</title>
        <authorList>
            <person name="Kantor R.S."/>
            <person name="Huddy R.J."/>
            <person name="Iyer R."/>
            <person name="Thomas B.C."/>
            <person name="Brown C.T."/>
            <person name="Anantharaman K."/>
            <person name="Tringe S."/>
            <person name="Hettich R.L."/>
            <person name="Harrison S.T."/>
            <person name="Banfield J.F."/>
        </authorList>
    </citation>
    <scope>NUCLEOTIDE SEQUENCE [LARGE SCALE GENOMIC DNA]</scope>
    <source>
        <strain evidence="6">59-99</strain>
    </source>
</reference>
<dbReference type="Gene3D" id="3.40.1390.30">
    <property type="entry name" value="NIF3 (NGG1p interacting factor 3)-like"/>
    <property type="match status" value="2"/>
</dbReference>
<comment type="subunit">
    <text evidence="2">Homohexamer.</text>
</comment>